<sequence>MIRYRLNGRGVVQCVVLLAVGAPLLAFGGMAASDDLRLQRTGVVTPAEVYDWRTSRSRGGVQHEIRYTFTVPGRPERFSRADPGLGREDLWSSVWPEEWERSRQTRHVEVRYVPADPRINYPVALAENPWFDTLAAASVGGIALAWVVGMIVVGGVQYLRCRRSPPLAFREYPLFRAERVTGDEVRYVGYGDPI</sequence>
<keyword evidence="3" id="KW-1185">Reference proteome</keyword>
<keyword evidence="1" id="KW-1133">Transmembrane helix</keyword>
<organism evidence="2 3">
    <name type="scientific">Limnoglobus roseus</name>
    <dbReference type="NCBI Taxonomy" id="2598579"/>
    <lineage>
        <taxon>Bacteria</taxon>
        <taxon>Pseudomonadati</taxon>
        <taxon>Planctomycetota</taxon>
        <taxon>Planctomycetia</taxon>
        <taxon>Gemmatales</taxon>
        <taxon>Gemmataceae</taxon>
        <taxon>Limnoglobus</taxon>
    </lineage>
</organism>
<protein>
    <recommendedName>
        <fullName evidence="4">DUF3592 domain-containing protein</fullName>
    </recommendedName>
</protein>
<dbReference type="EMBL" id="CP042425">
    <property type="protein sequence ID" value="QEL17458.1"/>
    <property type="molecule type" value="Genomic_DNA"/>
</dbReference>
<name>A0A5C1AKR5_9BACT</name>
<proteinExistence type="predicted"/>
<dbReference type="RefSeq" id="WP_168219136.1">
    <property type="nucleotide sequence ID" value="NZ_CP042425.1"/>
</dbReference>
<feature type="transmembrane region" description="Helical" evidence="1">
    <location>
        <begin position="12"/>
        <end position="32"/>
    </location>
</feature>
<evidence type="ECO:0008006" key="4">
    <source>
        <dbReference type="Google" id="ProtNLM"/>
    </source>
</evidence>
<evidence type="ECO:0000313" key="3">
    <source>
        <dbReference type="Proteomes" id="UP000324974"/>
    </source>
</evidence>
<dbReference type="AlphaFoldDB" id="A0A5C1AKR5"/>
<keyword evidence="1" id="KW-0472">Membrane</keyword>
<dbReference type="Proteomes" id="UP000324974">
    <property type="component" value="Chromosome"/>
</dbReference>
<dbReference type="KEGG" id="lrs:PX52LOC_04447"/>
<gene>
    <name evidence="2" type="ORF">PX52LOC_04447</name>
</gene>
<accession>A0A5C1AKR5</accession>
<evidence type="ECO:0000256" key="1">
    <source>
        <dbReference type="SAM" id="Phobius"/>
    </source>
</evidence>
<keyword evidence="1" id="KW-0812">Transmembrane</keyword>
<feature type="transmembrane region" description="Helical" evidence="1">
    <location>
        <begin position="134"/>
        <end position="159"/>
    </location>
</feature>
<reference evidence="3" key="1">
    <citation type="submission" date="2019-08" db="EMBL/GenBank/DDBJ databases">
        <title>Limnoglobus roseus gen. nov., sp. nov., a novel freshwater planctomycete with a giant genome from the family Gemmataceae.</title>
        <authorList>
            <person name="Kulichevskaya I.S."/>
            <person name="Naumoff D.G."/>
            <person name="Miroshnikov K."/>
            <person name="Ivanova A."/>
            <person name="Philippov D.A."/>
            <person name="Hakobyan A."/>
            <person name="Rijpstra I.C."/>
            <person name="Sinninghe Damste J.S."/>
            <person name="Liesack W."/>
            <person name="Dedysh S.N."/>
        </authorList>
    </citation>
    <scope>NUCLEOTIDE SEQUENCE [LARGE SCALE GENOMIC DNA]</scope>
    <source>
        <strain evidence="3">PX52</strain>
    </source>
</reference>
<evidence type="ECO:0000313" key="2">
    <source>
        <dbReference type="EMBL" id="QEL17458.1"/>
    </source>
</evidence>